<evidence type="ECO:0000256" key="8">
    <source>
        <dbReference type="ARBA" id="ARBA00022741"/>
    </source>
</evidence>
<keyword evidence="20" id="KW-1185">Reference proteome</keyword>
<keyword evidence="10 14" id="KW-0067">ATP-binding</keyword>
<evidence type="ECO:0000256" key="4">
    <source>
        <dbReference type="ARBA" id="ARBA00022527"/>
    </source>
</evidence>
<keyword evidence="7" id="KW-0732">Signal</keyword>
<evidence type="ECO:0000259" key="18">
    <source>
        <dbReference type="PROSITE" id="PS51256"/>
    </source>
</evidence>
<keyword evidence="5" id="KW-0808">Transferase</keyword>
<evidence type="ECO:0000256" key="5">
    <source>
        <dbReference type="ARBA" id="ARBA00022679"/>
    </source>
</evidence>
<proteinExistence type="inferred from homology"/>
<keyword evidence="9" id="KW-0418">Kinase</keyword>
<comment type="subcellular location">
    <subcellularLocation>
        <location evidence="1">Membrane</location>
        <topology evidence="1">Single-pass type I membrane protein</topology>
    </subcellularLocation>
</comment>
<dbReference type="EC" id="2.7.11.30" evidence="3"/>
<evidence type="ECO:0000256" key="1">
    <source>
        <dbReference type="ARBA" id="ARBA00004479"/>
    </source>
</evidence>
<protein>
    <recommendedName>
        <fullName evidence="3">receptor protein serine/threonine kinase</fullName>
        <ecNumber evidence="3">2.7.11.30</ecNumber>
    </recommendedName>
</protein>
<evidence type="ECO:0000256" key="3">
    <source>
        <dbReference type="ARBA" id="ARBA00012401"/>
    </source>
</evidence>
<dbReference type="InterPro" id="IPR011009">
    <property type="entry name" value="Kinase-like_dom_sf"/>
</dbReference>
<dbReference type="Gene3D" id="3.30.200.20">
    <property type="entry name" value="Phosphorylase Kinase, domain 1"/>
    <property type="match status" value="1"/>
</dbReference>
<dbReference type="Proteomes" id="UP000822476">
    <property type="component" value="Unassembled WGS sequence"/>
</dbReference>
<feature type="domain" description="GS" evidence="18">
    <location>
        <begin position="275"/>
        <end position="303"/>
    </location>
</feature>
<name>A0A8S9ZAQ5_9TREM</name>
<evidence type="ECO:0000256" key="6">
    <source>
        <dbReference type="ARBA" id="ARBA00022692"/>
    </source>
</evidence>
<dbReference type="PANTHER" id="PTHR23255">
    <property type="entry name" value="TRANSFORMING GROWTH FACTOR-BETA RECEPTOR TYPE I AND II"/>
    <property type="match status" value="1"/>
</dbReference>
<evidence type="ECO:0000256" key="16">
    <source>
        <dbReference type="SAM" id="Phobius"/>
    </source>
</evidence>
<sequence>MECMDLLCSQASSNSHNNNTGCHPCRNPFTDEDKSNWIAYIDIIERNWEADLEPFAYYSRLRTHPSCCTAVKGSSCRLRLIKEPQRDPKTFYDLTCVDPHKLPPLLCDNAADLRCCTEDHCNIPSMEELNLLRKEPSPNFQLIVIFVLAAFCLLLCGILSVCCLRLRRKSRRGLGCRKWNTNLAEVDGCSPNPDLNTLGNSLLRNGKSHTPSVAHVSGSVVPNSSYAACGASSLSYVGSSGMGGTTLTPLNTSLYSASPAGVAPFTSTGGSSISPTLRDLLEETCSGSGSGVALLVQRTVARQIQLEERIGEGRYGEVWRGVWQCDQVAAKIFSSRDERSWFRETEIYQTVMLRHANILGFIAADNKDNGISTELWLITEYHPLGSLYDFLHEHCFLPAALVRAVASIVNGLAHLHLEITGTQGKPAIAHRDLKSRNILVKNDGECCIGDLGFALKLDSSLGTVDLSGHSDRVGTKRYMAPEVLDNTIRQTAPETFKQADIYSLGLIIWEMSRRCWVYDLFYPEEYQLPYQDLVSQDPSVEEMKSIVCEQALRPVLPAVWSKHQVLAALQDLMSECWYANPTARLSAMRVKKSLAALRKQVEVNPGLSVTPPPAVVTPAATHGLPQGIIYYPLVVHSSSTKLSHSMAESFDPSEHDLIRTDEQFQLDRVKSGQWPRAVSDHLVPTVPLSTVKVSSPQSELQHLLTPPVEPATVEQKA</sequence>
<feature type="transmembrane region" description="Helical" evidence="16">
    <location>
        <begin position="140"/>
        <end position="164"/>
    </location>
</feature>
<dbReference type="PANTHER" id="PTHR23255:SF71">
    <property type="entry name" value="RECEPTOR PROTEIN SERINE_THREONINE KINASE"/>
    <property type="match status" value="1"/>
</dbReference>
<evidence type="ECO:0000256" key="15">
    <source>
        <dbReference type="SAM" id="MobiDB-lite"/>
    </source>
</evidence>
<keyword evidence="13" id="KW-0675">Receptor</keyword>
<dbReference type="OrthoDB" id="69842at2759"/>
<gene>
    <name evidence="19" type="ORF">EG68_00209</name>
</gene>
<dbReference type="InterPro" id="IPR017441">
    <property type="entry name" value="Protein_kinase_ATP_BS"/>
</dbReference>
<dbReference type="GO" id="GO:0005886">
    <property type="term" value="C:plasma membrane"/>
    <property type="evidence" value="ECO:0007669"/>
    <property type="project" value="TreeGrafter"/>
</dbReference>
<dbReference type="PROSITE" id="PS51256">
    <property type="entry name" value="GS"/>
    <property type="match status" value="1"/>
</dbReference>
<evidence type="ECO:0000256" key="13">
    <source>
        <dbReference type="ARBA" id="ARBA00023170"/>
    </source>
</evidence>
<dbReference type="EMBL" id="JTDE01000039">
    <property type="protein sequence ID" value="KAF7262531.1"/>
    <property type="molecule type" value="Genomic_DNA"/>
</dbReference>
<evidence type="ECO:0000313" key="19">
    <source>
        <dbReference type="EMBL" id="KAF7262531.1"/>
    </source>
</evidence>
<keyword evidence="11 16" id="KW-1133">Transmembrane helix</keyword>
<evidence type="ECO:0000256" key="9">
    <source>
        <dbReference type="ARBA" id="ARBA00022777"/>
    </source>
</evidence>
<dbReference type="GO" id="GO:0043235">
    <property type="term" value="C:receptor complex"/>
    <property type="evidence" value="ECO:0007669"/>
    <property type="project" value="TreeGrafter"/>
</dbReference>
<evidence type="ECO:0000256" key="14">
    <source>
        <dbReference type="PROSITE-ProRule" id="PRU10141"/>
    </source>
</evidence>
<dbReference type="Pfam" id="PF00069">
    <property type="entry name" value="Pkinase"/>
    <property type="match status" value="1"/>
</dbReference>
<reference evidence="19" key="1">
    <citation type="submission" date="2019-07" db="EMBL/GenBank/DDBJ databases">
        <title>Annotation for the trematode Paragonimus miyazaki's.</title>
        <authorList>
            <person name="Choi Y.-J."/>
        </authorList>
    </citation>
    <scope>NUCLEOTIDE SEQUENCE</scope>
    <source>
        <strain evidence="19">Japan</strain>
    </source>
</reference>
<evidence type="ECO:0000259" key="17">
    <source>
        <dbReference type="PROSITE" id="PS50011"/>
    </source>
</evidence>
<dbReference type="FunFam" id="1.10.510.10:FF:000304">
    <property type="entry name" value="Receptor protein serine/threonine kinase"/>
    <property type="match status" value="1"/>
</dbReference>
<dbReference type="Gene3D" id="1.10.510.10">
    <property type="entry name" value="Transferase(Phosphotransferase) domain 1"/>
    <property type="match status" value="1"/>
</dbReference>
<organism evidence="19 20">
    <name type="scientific">Paragonimus skrjabini miyazakii</name>
    <dbReference type="NCBI Taxonomy" id="59628"/>
    <lineage>
        <taxon>Eukaryota</taxon>
        <taxon>Metazoa</taxon>
        <taxon>Spiralia</taxon>
        <taxon>Lophotrochozoa</taxon>
        <taxon>Platyhelminthes</taxon>
        <taxon>Trematoda</taxon>
        <taxon>Digenea</taxon>
        <taxon>Plagiorchiida</taxon>
        <taxon>Troglotremata</taxon>
        <taxon>Troglotrematidae</taxon>
        <taxon>Paragonimus</taxon>
    </lineage>
</organism>
<feature type="region of interest" description="Disordered" evidence="15">
    <location>
        <begin position="697"/>
        <end position="717"/>
    </location>
</feature>
<dbReference type="InterPro" id="IPR003605">
    <property type="entry name" value="GS_dom"/>
</dbReference>
<dbReference type="AlphaFoldDB" id="A0A8S9ZAQ5"/>
<dbReference type="InterPro" id="IPR008271">
    <property type="entry name" value="Ser/Thr_kinase_AS"/>
</dbReference>
<dbReference type="PROSITE" id="PS50011">
    <property type="entry name" value="PROTEIN_KINASE_DOM"/>
    <property type="match status" value="1"/>
</dbReference>
<evidence type="ECO:0000256" key="11">
    <source>
        <dbReference type="ARBA" id="ARBA00022989"/>
    </source>
</evidence>
<keyword evidence="6 16" id="KW-0812">Transmembrane</keyword>
<dbReference type="SUPFAM" id="SSF56112">
    <property type="entry name" value="Protein kinase-like (PK-like)"/>
    <property type="match status" value="1"/>
</dbReference>
<evidence type="ECO:0000256" key="2">
    <source>
        <dbReference type="ARBA" id="ARBA00009605"/>
    </source>
</evidence>
<dbReference type="Pfam" id="PF08515">
    <property type="entry name" value="TGF_beta_GS"/>
    <property type="match status" value="1"/>
</dbReference>
<evidence type="ECO:0000256" key="10">
    <source>
        <dbReference type="ARBA" id="ARBA00022840"/>
    </source>
</evidence>
<dbReference type="GO" id="GO:0004675">
    <property type="term" value="F:transmembrane receptor protein serine/threonine kinase activity"/>
    <property type="evidence" value="ECO:0007669"/>
    <property type="project" value="UniProtKB-EC"/>
</dbReference>
<dbReference type="InterPro" id="IPR000333">
    <property type="entry name" value="TGFB_receptor"/>
</dbReference>
<evidence type="ECO:0000256" key="12">
    <source>
        <dbReference type="ARBA" id="ARBA00023136"/>
    </source>
</evidence>
<dbReference type="SMART" id="SM00220">
    <property type="entry name" value="S_TKc"/>
    <property type="match status" value="1"/>
</dbReference>
<dbReference type="PROSITE" id="PS00108">
    <property type="entry name" value="PROTEIN_KINASE_ST"/>
    <property type="match status" value="1"/>
</dbReference>
<dbReference type="PROSITE" id="PS00107">
    <property type="entry name" value="PROTEIN_KINASE_ATP"/>
    <property type="match status" value="1"/>
</dbReference>
<dbReference type="GO" id="GO:0071363">
    <property type="term" value="P:cellular response to growth factor stimulus"/>
    <property type="evidence" value="ECO:0007669"/>
    <property type="project" value="TreeGrafter"/>
</dbReference>
<evidence type="ECO:0000313" key="20">
    <source>
        <dbReference type="Proteomes" id="UP000822476"/>
    </source>
</evidence>
<keyword evidence="8 14" id="KW-0547">Nucleotide-binding</keyword>
<keyword evidence="12 16" id="KW-0472">Membrane</keyword>
<dbReference type="SMART" id="SM00467">
    <property type="entry name" value="GS"/>
    <property type="match status" value="1"/>
</dbReference>
<feature type="domain" description="Protein kinase" evidence="17">
    <location>
        <begin position="304"/>
        <end position="597"/>
    </location>
</feature>
<dbReference type="GO" id="GO:0005524">
    <property type="term" value="F:ATP binding"/>
    <property type="evidence" value="ECO:0007669"/>
    <property type="project" value="UniProtKB-UniRule"/>
</dbReference>
<keyword evidence="4" id="KW-0723">Serine/threonine-protein kinase</keyword>
<accession>A0A8S9ZAQ5</accession>
<comment type="similarity">
    <text evidence="2">Belongs to the protein kinase superfamily. TKL Ser/Thr protein kinase family. TGFB receptor subfamily.</text>
</comment>
<feature type="binding site" evidence="14">
    <location>
        <position position="331"/>
    </location>
    <ligand>
        <name>ATP</name>
        <dbReference type="ChEBI" id="CHEBI:30616"/>
    </ligand>
</feature>
<evidence type="ECO:0000256" key="7">
    <source>
        <dbReference type="ARBA" id="ARBA00022729"/>
    </source>
</evidence>
<comment type="caution">
    <text evidence="19">The sequence shown here is derived from an EMBL/GenBank/DDBJ whole genome shotgun (WGS) entry which is preliminary data.</text>
</comment>
<dbReference type="InterPro" id="IPR000719">
    <property type="entry name" value="Prot_kinase_dom"/>
</dbReference>